<dbReference type="InterPro" id="IPR001841">
    <property type="entry name" value="Znf_RING"/>
</dbReference>
<dbReference type="InterPro" id="IPR013083">
    <property type="entry name" value="Znf_RING/FYVE/PHD"/>
</dbReference>
<dbReference type="GO" id="GO:0016567">
    <property type="term" value="P:protein ubiquitination"/>
    <property type="evidence" value="ECO:0007669"/>
    <property type="project" value="InterPro"/>
</dbReference>
<keyword evidence="2" id="KW-0472">Membrane</keyword>
<reference evidence="4 5" key="1">
    <citation type="submission" date="2024-04" db="EMBL/GenBank/DDBJ databases">
        <title>The reference genome of an endangered Asteraceae, Deinandra increscens subsp. villosa, native to the Central Coast of California.</title>
        <authorList>
            <person name="Guilliams M."/>
            <person name="Hasenstab-Lehman K."/>
            <person name="Meyer R."/>
            <person name="Mcevoy S."/>
        </authorList>
    </citation>
    <scope>NUCLEOTIDE SEQUENCE [LARGE SCALE GENOMIC DNA]</scope>
    <source>
        <tissue evidence="4">Leaf</tissue>
    </source>
</reference>
<dbReference type="Pfam" id="PF13639">
    <property type="entry name" value="zf-RING_2"/>
    <property type="match status" value="1"/>
</dbReference>
<name>A0AAP0DKC3_9ASTR</name>
<dbReference type="GO" id="GO:0008270">
    <property type="term" value="F:zinc ion binding"/>
    <property type="evidence" value="ECO:0007669"/>
    <property type="project" value="UniProtKB-KW"/>
</dbReference>
<dbReference type="PROSITE" id="PS50089">
    <property type="entry name" value="ZF_RING_2"/>
    <property type="match status" value="1"/>
</dbReference>
<dbReference type="SMART" id="SM00184">
    <property type="entry name" value="RING"/>
    <property type="match status" value="1"/>
</dbReference>
<dbReference type="PANTHER" id="PTHR46592">
    <property type="entry name" value="RING-H2 FINGER PROTEIN ATL67"/>
    <property type="match status" value="1"/>
</dbReference>
<sequence>MSTAVPIPPPPPPPPIPSAAQYYITNLGLGYAIAIAFGFLVLFSSLLLASYICFRHRYSNRNQIRNPNGRNGRGGSDNGVILPSIIFVDEVNNEENNEENNGENNGENDSCVAGLDQSVINSYPKFPFSKGITKGGDSMCAICLCEYRESEMMRMLPDCKHFFHLNCVDAWLKLNATCPVCRSSPLPTPLSTPLAEVVPLSQYSDGRRRR</sequence>
<evidence type="ECO:0000256" key="2">
    <source>
        <dbReference type="SAM" id="Phobius"/>
    </source>
</evidence>
<keyword evidence="2" id="KW-0812">Transmembrane</keyword>
<gene>
    <name evidence="4" type="ORF">SSX86_006869</name>
</gene>
<dbReference type="InterPro" id="IPR044289">
    <property type="entry name" value="ATL67-70"/>
</dbReference>
<dbReference type="PANTHER" id="PTHR46592:SF6">
    <property type="entry name" value="RING-H2 FINGER PROTEIN ATL67"/>
    <property type="match status" value="1"/>
</dbReference>
<feature type="domain" description="RING-type" evidence="3">
    <location>
        <begin position="140"/>
        <end position="182"/>
    </location>
</feature>
<dbReference type="CDD" id="cd16461">
    <property type="entry name" value="RING-H2_EL5-like"/>
    <property type="match status" value="1"/>
</dbReference>
<dbReference type="EMBL" id="JBCNJP010000008">
    <property type="protein sequence ID" value="KAK9074272.1"/>
    <property type="molecule type" value="Genomic_DNA"/>
</dbReference>
<evidence type="ECO:0000259" key="3">
    <source>
        <dbReference type="PROSITE" id="PS50089"/>
    </source>
</evidence>
<dbReference type="Proteomes" id="UP001408789">
    <property type="component" value="Unassembled WGS sequence"/>
</dbReference>
<keyword evidence="2" id="KW-1133">Transmembrane helix</keyword>
<feature type="transmembrane region" description="Helical" evidence="2">
    <location>
        <begin position="31"/>
        <end position="54"/>
    </location>
</feature>
<keyword evidence="1" id="KW-0479">Metal-binding</keyword>
<dbReference type="SUPFAM" id="SSF57850">
    <property type="entry name" value="RING/U-box"/>
    <property type="match status" value="1"/>
</dbReference>
<organism evidence="4 5">
    <name type="scientific">Deinandra increscens subsp. villosa</name>
    <dbReference type="NCBI Taxonomy" id="3103831"/>
    <lineage>
        <taxon>Eukaryota</taxon>
        <taxon>Viridiplantae</taxon>
        <taxon>Streptophyta</taxon>
        <taxon>Embryophyta</taxon>
        <taxon>Tracheophyta</taxon>
        <taxon>Spermatophyta</taxon>
        <taxon>Magnoliopsida</taxon>
        <taxon>eudicotyledons</taxon>
        <taxon>Gunneridae</taxon>
        <taxon>Pentapetalae</taxon>
        <taxon>asterids</taxon>
        <taxon>campanulids</taxon>
        <taxon>Asterales</taxon>
        <taxon>Asteraceae</taxon>
        <taxon>Asteroideae</taxon>
        <taxon>Heliantheae alliance</taxon>
        <taxon>Madieae</taxon>
        <taxon>Madiinae</taxon>
        <taxon>Deinandra</taxon>
    </lineage>
</organism>
<comment type="caution">
    <text evidence="4">The sequence shown here is derived from an EMBL/GenBank/DDBJ whole genome shotgun (WGS) entry which is preliminary data.</text>
</comment>
<protein>
    <recommendedName>
        <fullName evidence="3">RING-type domain-containing protein</fullName>
    </recommendedName>
</protein>
<proteinExistence type="predicted"/>
<keyword evidence="5" id="KW-1185">Reference proteome</keyword>
<dbReference type="GO" id="GO:0016740">
    <property type="term" value="F:transferase activity"/>
    <property type="evidence" value="ECO:0007669"/>
    <property type="project" value="InterPro"/>
</dbReference>
<dbReference type="Gene3D" id="3.30.40.10">
    <property type="entry name" value="Zinc/RING finger domain, C3HC4 (zinc finger)"/>
    <property type="match status" value="1"/>
</dbReference>
<evidence type="ECO:0000256" key="1">
    <source>
        <dbReference type="PROSITE-ProRule" id="PRU00175"/>
    </source>
</evidence>
<keyword evidence="1" id="KW-0863">Zinc-finger</keyword>
<accession>A0AAP0DKC3</accession>
<evidence type="ECO:0000313" key="4">
    <source>
        <dbReference type="EMBL" id="KAK9074272.1"/>
    </source>
</evidence>
<evidence type="ECO:0000313" key="5">
    <source>
        <dbReference type="Proteomes" id="UP001408789"/>
    </source>
</evidence>
<dbReference type="AlphaFoldDB" id="A0AAP0DKC3"/>
<keyword evidence="1" id="KW-0862">Zinc</keyword>